<evidence type="ECO:0008006" key="4">
    <source>
        <dbReference type="Google" id="ProtNLM"/>
    </source>
</evidence>
<accession>A0A329MV31</accession>
<reference evidence="2 3" key="1">
    <citation type="journal article" date="2009" name="Int. J. Syst. Evol. Microbiol.">
        <title>Paenibacillus contaminans sp. nov., isolated from a contaminated laboratory plate.</title>
        <authorList>
            <person name="Chou J.H."/>
            <person name="Lee J.H."/>
            <person name="Lin M.C."/>
            <person name="Chang P.S."/>
            <person name="Arun A.B."/>
            <person name="Young C.C."/>
            <person name="Chen W.M."/>
        </authorList>
    </citation>
    <scope>NUCLEOTIDE SEQUENCE [LARGE SCALE GENOMIC DNA]</scope>
    <source>
        <strain evidence="2 3">CKOBP-6</strain>
    </source>
</reference>
<name>A0A329MV31_9BACL</name>
<proteinExistence type="predicted"/>
<protein>
    <recommendedName>
        <fullName evidence="4">Translation initiation factor 2</fullName>
    </recommendedName>
</protein>
<keyword evidence="3" id="KW-1185">Reference proteome</keyword>
<dbReference type="OrthoDB" id="2611684at2"/>
<evidence type="ECO:0000256" key="1">
    <source>
        <dbReference type="SAM" id="MobiDB-lite"/>
    </source>
</evidence>
<comment type="caution">
    <text evidence="2">The sequence shown here is derived from an EMBL/GenBank/DDBJ whole genome shotgun (WGS) entry which is preliminary data.</text>
</comment>
<dbReference type="AlphaFoldDB" id="A0A329MV31"/>
<dbReference type="RefSeq" id="WP_113030118.1">
    <property type="nucleotide sequence ID" value="NZ_QMFB01000003.1"/>
</dbReference>
<evidence type="ECO:0000313" key="3">
    <source>
        <dbReference type="Proteomes" id="UP000250369"/>
    </source>
</evidence>
<dbReference type="EMBL" id="QMFB01000003">
    <property type="protein sequence ID" value="RAV21807.1"/>
    <property type="molecule type" value="Genomic_DNA"/>
</dbReference>
<organism evidence="2 3">
    <name type="scientific">Paenibacillus contaminans</name>
    <dbReference type="NCBI Taxonomy" id="450362"/>
    <lineage>
        <taxon>Bacteria</taxon>
        <taxon>Bacillati</taxon>
        <taxon>Bacillota</taxon>
        <taxon>Bacilli</taxon>
        <taxon>Bacillales</taxon>
        <taxon>Paenibacillaceae</taxon>
        <taxon>Paenibacillus</taxon>
    </lineage>
</organism>
<dbReference type="Proteomes" id="UP000250369">
    <property type="component" value="Unassembled WGS sequence"/>
</dbReference>
<feature type="region of interest" description="Disordered" evidence="1">
    <location>
        <begin position="56"/>
        <end position="93"/>
    </location>
</feature>
<evidence type="ECO:0000313" key="2">
    <source>
        <dbReference type="EMBL" id="RAV21807.1"/>
    </source>
</evidence>
<gene>
    <name evidence="2" type="ORF">DQG23_07040</name>
</gene>
<sequence>MRHRSVKPVSIKLLLALFAAGFGIFFGVDVATRGIERINGPIDAAASVAQMEAKTAQPLPASGAQAGQPKTKPDTAAVKTAQGQEQPAGKQQAVIEESAVNRVSNGIGEVLRRAANVCLKVIVSVFEAIFG</sequence>